<evidence type="ECO:0000256" key="1">
    <source>
        <dbReference type="SAM" id="MobiDB-lite"/>
    </source>
</evidence>
<accession>A0A0E9SFI1</accession>
<dbReference type="EMBL" id="GBXM01068433">
    <property type="protein sequence ID" value="JAH40144.1"/>
    <property type="molecule type" value="Transcribed_RNA"/>
</dbReference>
<sequence>MVKRIGPRTDPCGTPFDTGRNPDWVLPDFTH</sequence>
<evidence type="ECO:0000313" key="2">
    <source>
        <dbReference type="EMBL" id="JAH40144.1"/>
    </source>
</evidence>
<dbReference type="AlphaFoldDB" id="A0A0E9SFI1"/>
<organism evidence="2">
    <name type="scientific">Anguilla anguilla</name>
    <name type="common">European freshwater eel</name>
    <name type="synonym">Muraena anguilla</name>
    <dbReference type="NCBI Taxonomy" id="7936"/>
    <lineage>
        <taxon>Eukaryota</taxon>
        <taxon>Metazoa</taxon>
        <taxon>Chordata</taxon>
        <taxon>Craniata</taxon>
        <taxon>Vertebrata</taxon>
        <taxon>Euteleostomi</taxon>
        <taxon>Actinopterygii</taxon>
        <taxon>Neopterygii</taxon>
        <taxon>Teleostei</taxon>
        <taxon>Anguilliformes</taxon>
        <taxon>Anguillidae</taxon>
        <taxon>Anguilla</taxon>
    </lineage>
</organism>
<reference evidence="2" key="2">
    <citation type="journal article" date="2015" name="Fish Shellfish Immunol.">
        <title>Early steps in the European eel (Anguilla anguilla)-Vibrio vulnificus interaction in the gills: Role of the RtxA13 toxin.</title>
        <authorList>
            <person name="Callol A."/>
            <person name="Pajuelo D."/>
            <person name="Ebbesson L."/>
            <person name="Teles M."/>
            <person name="MacKenzie S."/>
            <person name="Amaro C."/>
        </authorList>
    </citation>
    <scope>NUCLEOTIDE SEQUENCE</scope>
</reference>
<protein>
    <submittedName>
        <fullName evidence="2">Uncharacterized protein</fullName>
    </submittedName>
</protein>
<feature type="region of interest" description="Disordered" evidence="1">
    <location>
        <begin position="1"/>
        <end position="31"/>
    </location>
</feature>
<proteinExistence type="predicted"/>
<reference evidence="2" key="1">
    <citation type="submission" date="2014-11" db="EMBL/GenBank/DDBJ databases">
        <authorList>
            <person name="Amaro Gonzalez C."/>
        </authorList>
    </citation>
    <scope>NUCLEOTIDE SEQUENCE</scope>
</reference>
<name>A0A0E9SFI1_ANGAN</name>